<reference evidence="5 6" key="1">
    <citation type="journal article" date="2016" name="Int. J. Syst. Evol. Microbiol.">
        <title>Acidipila dinghuensis sp. nov., an acidobacterium isolated from forest soil.</title>
        <authorList>
            <person name="Jiang Y.W."/>
            <person name="Wang J."/>
            <person name="Chen M.H."/>
            <person name="Lv Y.Y."/>
            <person name="Qiu L.H."/>
        </authorList>
    </citation>
    <scope>NUCLEOTIDE SEQUENCE [LARGE SCALE GENOMIC DNA]</scope>
    <source>
        <strain evidence="5 6">DHOF10</strain>
    </source>
</reference>
<proteinExistence type="predicted"/>
<dbReference type="OrthoDB" id="9800974at2"/>
<dbReference type="EMBL" id="SDMK01000005">
    <property type="protein sequence ID" value="RXS93341.1"/>
    <property type="molecule type" value="Genomic_DNA"/>
</dbReference>
<evidence type="ECO:0000259" key="3">
    <source>
        <dbReference type="Pfam" id="PF02449"/>
    </source>
</evidence>
<evidence type="ECO:0000259" key="4">
    <source>
        <dbReference type="Pfam" id="PF18120"/>
    </source>
</evidence>
<evidence type="ECO:0000313" key="6">
    <source>
        <dbReference type="Proteomes" id="UP000290253"/>
    </source>
</evidence>
<dbReference type="InterPro" id="IPR017853">
    <property type="entry name" value="GH"/>
</dbReference>
<dbReference type="Gene3D" id="2.60.220.20">
    <property type="entry name" value="putative beta-Galactosidase from caulobacter crescentus"/>
    <property type="match status" value="1"/>
</dbReference>
<dbReference type="GO" id="GO:0009341">
    <property type="term" value="C:beta-galactosidase complex"/>
    <property type="evidence" value="ECO:0007669"/>
    <property type="project" value="InterPro"/>
</dbReference>
<dbReference type="GO" id="GO:0005975">
    <property type="term" value="P:carbohydrate metabolic process"/>
    <property type="evidence" value="ECO:0007669"/>
    <property type="project" value="InterPro"/>
</dbReference>
<comment type="caution">
    <text evidence="5">The sequence shown here is derived from an EMBL/GenBank/DDBJ whole genome shotgun (WGS) entry which is preliminary data.</text>
</comment>
<organism evidence="5 6">
    <name type="scientific">Silvibacterium dinghuense</name>
    <dbReference type="NCBI Taxonomy" id="1560006"/>
    <lineage>
        <taxon>Bacteria</taxon>
        <taxon>Pseudomonadati</taxon>
        <taxon>Acidobacteriota</taxon>
        <taxon>Terriglobia</taxon>
        <taxon>Terriglobales</taxon>
        <taxon>Acidobacteriaceae</taxon>
        <taxon>Silvibacterium</taxon>
    </lineage>
</organism>
<keyword evidence="6" id="KW-1185">Reference proteome</keyword>
<evidence type="ECO:0000313" key="5">
    <source>
        <dbReference type="EMBL" id="RXS93341.1"/>
    </source>
</evidence>
<dbReference type="Proteomes" id="UP000290253">
    <property type="component" value="Unassembled WGS sequence"/>
</dbReference>
<accession>A0A4Q1S8S8</accession>
<evidence type="ECO:0000256" key="1">
    <source>
        <dbReference type="ARBA" id="ARBA00022801"/>
    </source>
</evidence>
<feature type="domain" description="Glycoside hydrolase family 42 N-terminal" evidence="3">
    <location>
        <begin position="69"/>
        <end position="212"/>
    </location>
</feature>
<dbReference type="FunFam" id="3.20.20.80:FF:000135">
    <property type="entry name" value="Beta-galactosidase, putative, bgl35A"/>
    <property type="match status" value="1"/>
</dbReference>
<keyword evidence="1 5" id="KW-0378">Hydrolase</keyword>
<dbReference type="Pfam" id="PF18120">
    <property type="entry name" value="DUF5597"/>
    <property type="match status" value="1"/>
</dbReference>
<protein>
    <submittedName>
        <fullName evidence="5">Glycosyl hydrolase</fullName>
    </submittedName>
</protein>
<dbReference type="InterPro" id="IPR013529">
    <property type="entry name" value="Glyco_hydro_42_N"/>
</dbReference>
<dbReference type="AlphaFoldDB" id="A0A4Q1S8S8"/>
<dbReference type="RefSeq" id="WP_129209884.1">
    <property type="nucleotide sequence ID" value="NZ_BMGU01000002.1"/>
</dbReference>
<gene>
    <name evidence="5" type="ORF">ESZ00_18500</name>
</gene>
<sequence length="531" mass="59451">MKRLAAALSLSAFLVSPWLLRSQETPRIVEQNGRHALLVDGKPYLILGGQINNSSSWPGTMKDVWPTIEGMHANTVEAPVYWEQMEPRPGQFDFSLVDMLVNQAREHHVHLILLWFGTWKNGEMHYVPEWVKTDSVRYPRMIDERGQPIQVLSANSQANLDADRKAFVALTHHLHDLDGQQHTVLMIQVENESGAIGAVRDHSPAAEKEFEGQVPKELLAGLHHSPGTWTQVFGHDADETFQAYSQARYINEVAKAGKAELPIPMYCNVWVRYPKGYVIRGYQEPGFDYPSGGPVQTMIDLWKIEAPSIDVLAPDVYSNDREFQKELLSTYARPDNPLLVPETGLGNDFAPGFFYALGKGAIGFSPFGTDQTAWTLHPGQLPEAHAENFALVAPLDRVLARLNYEGKLQTAVEQEGRPEETLTFGRWQAKVGFGFPQRDGEQHAPGTKDNGGRVLVAQLGPDEFLVTGIEARVTFTLASGEAGHLQILKAEEGTYDDETWQPARIWNGDQTDRGLNFRHEHFAVRIRLGTY</sequence>
<evidence type="ECO:0000256" key="2">
    <source>
        <dbReference type="ARBA" id="ARBA00023295"/>
    </source>
</evidence>
<feature type="domain" description="DUF5597" evidence="4">
    <location>
        <begin position="386"/>
        <end position="518"/>
    </location>
</feature>
<dbReference type="InterPro" id="IPR040719">
    <property type="entry name" value="DUF5597"/>
</dbReference>
<name>A0A4Q1S8S8_9BACT</name>
<dbReference type="GO" id="GO:0004565">
    <property type="term" value="F:beta-galactosidase activity"/>
    <property type="evidence" value="ECO:0007669"/>
    <property type="project" value="InterPro"/>
</dbReference>
<dbReference type="SUPFAM" id="SSF51445">
    <property type="entry name" value="(Trans)glycosidases"/>
    <property type="match status" value="1"/>
</dbReference>
<dbReference type="Pfam" id="PF02449">
    <property type="entry name" value="Glyco_hydro_42"/>
    <property type="match status" value="1"/>
</dbReference>
<keyword evidence="2" id="KW-0326">Glycosidase</keyword>
<dbReference type="Gene3D" id="3.20.20.80">
    <property type="entry name" value="Glycosidases"/>
    <property type="match status" value="1"/>
</dbReference>